<keyword evidence="1" id="KW-0175">Coiled coil</keyword>
<dbReference type="PANTHER" id="PTHR42342">
    <property type="entry name" value="STATIONARY PHASE PROTEIN 5"/>
    <property type="match status" value="1"/>
</dbReference>
<proteinExistence type="predicted"/>
<evidence type="ECO:0000256" key="1">
    <source>
        <dbReference type="SAM" id="Coils"/>
    </source>
</evidence>
<gene>
    <name evidence="2" type="ORF">ZYGM_001569</name>
</gene>
<dbReference type="OrthoDB" id="416253at2759"/>
<evidence type="ECO:0008006" key="4">
    <source>
        <dbReference type="Google" id="ProtNLM"/>
    </source>
</evidence>
<keyword evidence="3" id="KW-1185">Reference proteome</keyword>
<comment type="caution">
    <text evidence="2">The sequence shown here is derived from an EMBL/GenBank/DDBJ whole genome shotgun (WGS) entry which is preliminary data.</text>
</comment>
<dbReference type="Proteomes" id="UP000301737">
    <property type="component" value="Unassembled WGS sequence"/>
</dbReference>
<protein>
    <recommendedName>
        <fullName evidence="4">Stationary phase protein</fullName>
    </recommendedName>
</protein>
<reference evidence="2 3" key="1">
    <citation type="submission" date="2019-01" db="EMBL/GenBank/DDBJ databases">
        <title>Draft Genome Sequencing of Zygosaccharomyces mellis Ca-7.</title>
        <authorList>
            <person name="Shiwa Y."/>
            <person name="Kanesaki Y."/>
            <person name="Ishige T."/>
            <person name="Mura K."/>
            <person name="Hori T."/>
            <person name="Tamura T."/>
        </authorList>
    </citation>
    <scope>NUCLEOTIDE SEQUENCE [LARGE SCALE GENOMIC DNA]</scope>
    <source>
        <strain evidence="2 3">Ca-7</strain>
    </source>
</reference>
<dbReference type="GO" id="GO:0070628">
    <property type="term" value="F:proteasome binding"/>
    <property type="evidence" value="ECO:0007669"/>
    <property type="project" value="InterPro"/>
</dbReference>
<dbReference type="InterPro" id="IPR038816">
    <property type="entry name" value="Stationary_phase_5"/>
</dbReference>
<dbReference type="GO" id="GO:0043248">
    <property type="term" value="P:proteasome assembly"/>
    <property type="evidence" value="ECO:0007669"/>
    <property type="project" value="TreeGrafter"/>
</dbReference>
<name>A0A4C2EB64_9SACH</name>
<evidence type="ECO:0000313" key="2">
    <source>
        <dbReference type="EMBL" id="GCF01142.1"/>
    </source>
</evidence>
<feature type="coiled-coil region" evidence="1">
    <location>
        <begin position="243"/>
        <end position="270"/>
    </location>
</feature>
<accession>A0A4C2EB64</accession>
<dbReference type="PANTHER" id="PTHR42342:SF1">
    <property type="entry name" value="STATIONARY PHASE PROTEIN 5"/>
    <property type="match status" value="1"/>
</dbReference>
<dbReference type="EMBL" id="BIMX01000027">
    <property type="protein sequence ID" value="GCF01142.1"/>
    <property type="molecule type" value="Genomic_DNA"/>
</dbReference>
<evidence type="ECO:0000313" key="3">
    <source>
        <dbReference type="Proteomes" id="UP000301737"/>
    </source>
</evidence>
<organism evidence="2 3">
    <name type="scientific">Zygosaccharomyces mellis</name>
    <dbReference type="NCBI Taxonomy" id="42258"/>
    <lineage>
        <taxon>Eukaryota</taxon>
        <taxon>Fungi</taxon>
        <taxon>Dikarya</taxon>
        <taxon>Ascomycota</taxon>
        <taxon>Saccharomycotina</taxon>
        <taxon>Saccharomycetes</taxon>
        <taxon>Saccharomycetales</taxon>
        <taxon>Saccharomycetaceae</taxon>
        <taxon>Zygosaccharomyces</taxon>
    </lineage>
</organism>
<dbReference type="AlphaFoldDB" id="A0A4C2EB64"/>
<sequence length="348" mass="39317">MAPNSWRQWANLTKRQLRQLGRVIDKEINSAVGRHLPGITGRLVKAPVPVPVRQTPPKFRVNVSALSIRGYPQGAHEFVHFRGEQVGFGIAKSIPRVTMFSSAPRVPPRVPRGLFTNWNLNIGNSGQRMYSTASVKFTHETVKNMAMSLRCFFNSLDGLVPPKTEEHLSGVFAQSECYKPRLSAKDVSLIRDMQLFDMIQHHKSEVHLTEGEGTVGAYVEFKTPQLEVNKSIPQKMFANSLALDIWRDEIWNYTNELKVLERNVRRIYENYGSLPITKTRDSIRVHFPTLTMLETDTLMTELEITMGTVYPDPQGPQSDILSNLDVNSDSEFSSVLSPSVSNETYGII</sequence>